<keyword evidence="1" id="KW-0812">Transmembrane</keyword>
<gene>
    <name evidence="2" type="ORF">OCU04_011178</name>
</gene>
<comment type="caution">
    <text evidence="2">The sequence shown here is derived from an EMBL/GenBank/DDBJ whole genome shotgun (WGS) entry which is preliminary data.</text>
</comment>
<proteinExistence type="predicted"/>
<evidence type="ECO:0000313" key="2">
    <source>
        <dbReference type="EMBL" id="KAJ8059520.1"/>
    </source>
</evidence>
<sequence>MVTSPRTFLEAQVNKFYVLGLTKSNNIDNGATGYYSSAYTASIVDFDGNVIEAIYLKSYFPKFIIPVPITPPTLVGAIYLTTLFFVVRKLGGIYFFIFDALSVFLVADLYLSGGRSREVSKEIGRSWTVGHWNTGLSVEVKAAICEIQMKI</sequence>
<keyword evidence="1" id="KW-0472">Membrane</keyword>
<dbReference type="Proteomes" id="UP001152300">
    <property type="component" value="Unassembled WGS sequence"/>
</dbReference>
<accession>A0A9X0DEG5</accession>
<name>A0A9X0DEG5_9HELO</name>
<organism evidence="2 3">
    <name type="scientific">Sclerotinia nivalis</name>
    <dbReference type="NCBI Taxonomy" id="352851"/>
    <lineage>
        <taxon>Eukaryota</taxon>
        <taxon>Fungi</taxon>
        <taxon>Dikarya</taxon>
        <taxon>Ascomycota</taxon>
        <taxon>Pezizomycotina</taxon>
        <taxon>Leotiomycetes</taxon>
        <taxon>Helotiales</taxon>
        <taxon>Sclerotiniaceae</taxon>
        <taxon>Sclerotinia</taxon>
    </lineage>
</organism>
<keyword evidence="3" id="KW-1185">Reference proteome</keyword>
<protein>
    <submittedName>
        <fullName evidence="2">Uncharacterized protein</fullName>
    </submittedName>
</protein>
<dbReference type="EMBL" id="JAPEIS010000014">
    <property type="protein sequence ID" value="KAJ8059520.1"/>
    <property type="molecule type" value="Genomic_DNA"/>
</dbReference>
<dbReference type="OrthoDB" id="10249419at2759"/>
<evidence type="ECO:0000256" key="1">
    <source>
        <dbReference type="SAM" id="Phobius"/>
    </source>
</evidence>
<keyword evidence="1" id="KW-1133">Transmembrane helix</keyword>
<dbReference type="AlphaFoldDB" id="A0A9X0DEG5"/>
<feature type="transmembrane region" description="Helical" evidence="1">
    <location>
        <begin position="63"/>
        <end position="87"/>
    </location>
</feature>
<evidence type="ECO:0000313" key="3">
    <source>
        <dbReference type="Proteomes" id="UP001152300"/>
    </source>
</evidence>
<feature type="transmembrane region" description="Helical" evidence="1">
    <location>
        <begin position="93"/>
        <end position="111"/>
    </location>
</feature>
<reference evidence="2" key="1">
    <citation type="submission" date="2022-11" db="EMBL/GenBank/DDBJ databases">
        <title>Genome Resource of Sclerotinia nivalis Strain SnTB1, a Plant Pathogen Isolated from American Ginseng.</title>
        <authorList>
            <person name="Fan S."/>
        </authorList>
    </citation>
    <scope>NUCLEOTIDE SEQUENCE</scope>
    <source>
        <strain evidence="2">SnTB1</strain>
    </source>
</reference>